<name>A0ACB8ZWE8_ARCLA</name>
<evidence type="ECO:0000313" key="2">
    <source>
        <dbReference type="Proteomes" id="UP001055879"/>
    </source>
</evidence>
<comment type="caution">
    <text evidence="1">The sequence shown here is derived from an EMBL/GenBank/DDBJ whole genome shotgun (WGS) entry which is preliminary data.</text>
</comment>
<protein>
    <submittedName>
        <fullName evidence="1">Uncharacterized protein</fullName>
    </submittedName>
</protein>
<organism evidence="1 2">
    <name type="scientific">Arctium lappa</name>
    <name type="common">Greater burdock</name>
    <name type="synonym">Lappa major</name>
    <dbReference type="NCBI Taxonomy" id="4217"/>
    <lineage>
        <taxon>Eukaryota</taxon>
        <taxon>Viridiplantae</taxon>
        <taxon>Streptophyta</taxon>
        <taxon>Embryophyta</taxon>
        <taxon>Tracheophyta</taxon>
        <taxon>Spermatophyta</taxon>
        <taxon>Magnoliopsida</taxon>
        <taxon>eudicotyledons</taxon>
        <taxon>Gunneridae</taxon>
        <taxon>Pentapetalae</taxon>
        <taxon>asterids</taxon>
        <taxon>campanulids</taxon>
        <taxon>Asterales</taxon>
        <taxon>Asteraceae</taxon>
        <taxon>Carduoideae</taxon>
        <taxon>Cardueae</taxon>
        <taxon>Arctiinae</taxon>
        <taxon>Arctium</taxon>
    </lineage>
</organism>
<dbReference type="EMBL" id="CM042055">
    <property type="protein sequence ID" value="KAI3702299.1"/>
    <property type="molecule type" value="Genomic_DNA"/>
</dbReference>
<proteinExistence type="predicted"/>
<gene>
    <name evidence="1" type="ORF">L6452_28032</name>
</gene>
<evidence type="ECO:0000313" key="1">
    <source>
        <dbReference type="EMBL" id="KAI3702299.1"/>
    </source>
</evidence>
<sequence>MAKPLEKCVRIKRLISKIPGISYRIRRNLALIEIIGLSLSRLVYHLLRSILHSQRNLALIAHLIKRS</sequence>
<reference evidence="1 2" key="2">
    <citation type="journal article" date="2022" name="Mol. Ecol. Resour.">
        <title>The genomes of chicory, endive, great burdock and yacon provide insights into Asteraceae paleo-polyploidization history and plant inulin production.</title>
        <authorList>
            <person name="Fan W."/>
            <person name="Wang S."/>
            <person name="Wang H."/>
            <person name="Wang A."/>
            <person name="Jiang F."/>
            <person name="Liu H."/>
            <person name="Zhao H."/>
            <person name="Xu D."/>
            <person name="Zhang Y."/>
        </authorList>
    </citation>
    <scope>NUCLEOTIDE SEQUENCE [LARGE SCALE GENOMIC DNA]</scope>
    <source>
        <strain evidence="2">cv. Niubang</strain>
    </source>
</reference>
<reference evidence="2" key="1">
    <citation type="journal article" date="2022" name="Mol. Ecol. Resour.">
        <title>The genomes of chicory, endive, great burdock and yacon provide insights into Asteraceae palaeo-polyploidization history and plant inulin production.</title>
        <authorList>
            <person name="Fan W."/>
            <person name="Wang S."/>
            <person name="Wang H."/>
            <person name="Wang A."/>
            <person name="Jiang F."/>
            <person name="Liu H."/>
            <person name="Zhao H."/>
            <person name="Xu D."/>
            <person name="Zhang Y."/>
        </authorList>
    </citation>
    <scope>NUCLEOTIDE SEQUENCE [LARGE SCALE GENOMIC DNA]</scope>
    <source>
        <strain evidence="2">cv. Niubang</strain>
    </source>
</reference>
<dbReference type="Proteomes" id="UP001055879">
    <property type="component" value="Linkage Group LG09"/>
</dbReference>
<accession>A0ACB8ZWE8</accession>
<keyword evidence="2" id="KW-1185">Reference proteome</keyword>